<protein>
    <submittedName>
        <fullName evidence="2">Recombinase family protein</fullName>
    </submittedName>
</protein>
<reference evidence="2 3" key="1">
    <citation type="submission" date="2019-09" db="EMBL/GenBank/DDBJ databases">
        <title>Taxonomic organization of the family Brucellaceae based on a phylogenomic approach.</title>
        <authorList>
            <person name="Leclercq S."/>
            <person name="Cloeckaert A."/>
            <person name="Zygmunt M.S."/>
        </authorList>
    </citation>
    <scope>NUCLEOTIDE SEQUENCE [LARGE SCALE GENOMIC DNA]</scope>
    <source>
        <strain evidence="2 3">CCUG 34461</strain>
    </source>
</reference>
<dbReference type="InterPro" id="IPR006119">
    <property type="entry name" value="Resolv_N"/>
</dbReference>
<evidence type="ECO:0000313" key="3">
    <source>
        <dbReference type="Proteomes" id="UP000441102"/>
    </source>
</evidence>
<dbReference type="GO" id="GO:0003677">
    <property type="term" value="F:DNA binding"/>
    <property type="evidence" value="ECO:0007669"/>
    <property type="project" value="InterPro"/>
</dbReference>
<dbReference type="Proteomes" id="UP000441102">
    <property type="component" value="Unassembled WGS sequence"/>
</dbReference>
<comment type="caution">
    <text evidence="2">The sequence shown here is derived from an EMBL/GenBank/DDBJ whole genome shotgun (WGS) entry which is preliminary data.</text>
</comment>
<feature type="domain" description="Resolvase/invertase-type recombinase catalytic" evidence="1">
    <location>
        <begin position="1"/>
        <end position="37"/>
    </location>
</feature>
<organism evidence="2 3">
    <name type="scientific">Brucella anthropi</name>
    <name type="common">Ochrobactrum anthropi</name>
    <dbReference type="NCBI Taxonomy" id="529"/>
    <lineage>
        <taxon>Bacteria</taxon>
        <taxon>Pseudomonadati</taxon>
        <taxon>Pseudomonadota</taxon>
        <taxon>Alphaproteobacteria</taxon>
        <taxon>Hyphomicrobiales</taxon>
        <taxon>Brucellaceae</taxon>
        <taxon>Brucella/Ochrobactrum group</taxon>
        <taxon>Brucella</taxon>
    </lineage>
</organism>
<dbReference type="Pfam" id="PF00239">
    <property type="entry name" value="Resolvase"/>
    <property type="match status" value="1"/>
</dbReference>
<dbReference type="InterPro" id="IPR036162">
    <property type="entry name" value="Resolvase-like_N_sf"/>
</dbReference>
<accession>A0A6I0D8S1</accession>
<dbReference type="GO" id="GO:0000150">
    <property type="term" value="F:DNA strand exchange activity"/>
    <property type="evidence" value="ECO:0007669"/>
    <property type="project" value="InterPro"/>
</dbReference>
<dbReference type="PROSITE" id="PS51736">
    <property type="entry name" value="RECOMBINASES_3"/>
    <property type="match status" value="1"/>
</dbReference>
<evidence type="ECO:0000313" key="2">
    <source>
        <dbReference type="EMBL" id="KAB2785000.1"/>
    </source>
</evidence>
<dbReference type="AlphaFoldDB" id="A0A6I0D8S1"/>
<sequence length="37" mass="4329">MKTDRLGLAEAIRYVRDGDTLTVWKLDRLGRSMKHLI</sequence>
<feature type="non-terminal residue" evidence="2">
    <location>
        <position position="37"/>
    </location>
</feature>
<dbReference type="Gene3D" id="3.40.50.1390">
    <property type="entry name" value="Resolvase, N-terminal catalytic domain"/>
    <property type="match status" value="1"/>
</dbReference>
<dbReference type="SUPFAM" id="SSF53041">
    <property type="entry name" value="Resolvase-like"/>
    <property type="match status" value="1"/>
</dbReference>
<gene>
    <name evidence="2" type="ORF">F9L06_26525</name>
</gene>
<name>A0A6I0D8S1_BRUAN</name>
<dbReference type="EMBL" id="WBWX01000045">
    <property type="protein sequence ID" value="KAB2785000.1"/>
    <property type="molecule type" value="Genomic_DNA"/>
</dbReference>
<evidence type="ECO:0000259" key="1">
    <source>
        <dbReference type="PROSITE" id="PS51736"/>
    </source>
</evidence>
<proteinExistence type="predicted"/>